<gene>
    <name evidence="1" type="ORF">CFX0092_A3048</name>
</gene>
<dbReference type="EMBL" id="LN890655">
    <property type="protein sequence ID" value="CUS04926.2"/>
    <property type="molecule type" value="Genomic_DNA"/>
</dbReference>
<accession>A0A160T4D9</accession>
<reference evidence="1" key="1">
    <citation type="submission" date="2016-01" db="EMBL/GenBank/DDBJ databases">
        <authorList>
            <person name="Mcilroy J.S."/>
            <person name="Karst M S."/>
            <person name="Albertsen M."/>
        </authorList>
    </citation>
    <scope>NUCLEOTIDE SEQUENCE</scope>
    <source>
        <strain evidence="1">Cfx-K</strain>
    </source>
</reference>
<dbReference type="OrthoDB" id="100605at2"/>
<dbReference type="Proteomes" id="UP000215027">
    <property type="component" value="Chromosome I"/>
</dbReference>
<proteinExistence type="predicted"/>
<dbReference type="KEGG" id="pbf:CFX0092_A3048"/>
<sequence>MDIWHRITFHKLEEMEGELNNLSVKYKKVPLFGDSYLISFDIAESDPSWPLVAKFVQQKNAPNIYDTIFTKQEILEAEWVRLKPIFEQGYPQPKDTFEWRDNTFSFVCHKCGIAHGQKAPFHLRKEPKMGKNDFLSLYWAYTLFCNAKVIAVFDANQFQGYEALEALIHRTNQSSKTVKQLFVPHIAKPGLADLDKEQPETCPSCGLTKYLYHKRGYIHIQRDSLNTDVDFQLTHEWFGSGGRNAFREYLISQRVARVILEQGWRGVVLKPIELV</sequence>
<dbReference type="AlphaFoldDB" id="A0A160T4D9"/>
<name>A0A160T4D9_9CHLR</name>
<protein>
    <submittedName>
        <fullName evidence="1">Uncharacterized protein</fullName>
    </submittedName>
</protein>
<evidence type="ECO:0000313" key="1">
    <source>
        <dbReference type="EMBL" id="CUS04926.2"/>
    </source>
</evidence>
<dbReference type="RefSeq" id="WP_095044198.1">
    <property type="nucleotide sequence ID" value="NZ_LN890655.1"/>
</dbReference>
<keyword evidence="2" id="KW-1185">Reference proteome</keyword>
<evidence type="ECO:0000313" key="2">
    <source>
        <dbReference type="Proteomes" id="UP000215027"/>
    </source>
</evidence>
<organism evidence="1 2">
    <name type="scientific">Candidatus Promineifilum breve</name>
    <dbReference type="NCBI Taxonomy" id="1806508"/>
    <lineage>
        <taxon>Bacteria</taxon>
        <taxon>Bacillati</taxon>
        <taxon>Chloroflexota</taxon>
        <taxon>Ardenticatenia</taxon>
        <taxon>Candidatus Promineifilales</taxon>
        <taxon>Candidatus Promineifilaceae</taxon>
        <taxon>Candidatus Promineifilum</taxon>
    </lineage>
</organism>